<dbReference type="PANTHER" id="PTHR15622:SF2">
    <property type="entry name" value="U4_U6 SMALL NUCLEAR RIBONUCLEOPROTEIN PRP4"/>
    <property type="match status" value="1"/>
</dbReference>
<dbReference type="Gene3D" id="2.130.10.10">
    <property type="entry name" value="YVTN repeat-like/Quinoprotein amine dehydrogenase"/>
    <property type="match status" value="1"/>
</dbReference>
<dbReference type="InterPro" id="IPR051983">
    <property type="entry name" value="WSB_SOCS-box_domain"/>
</dbReference>
<evidence type="ECO:0000256" key="1">
    <source>
        <dbReference type="ARBA" id="ARBA00022786"/>
    </source>
</evidence>
<evidence type="ECO:0000256" key="2">
    <source>
        <dbReference type="PROSITE-ProRule" id="PRU00221"/>
    </source>
</evidence>
<accession>A0AAN9G722</accession>
<dbReference type="EMBL" id="JBAMIC010000013">
    <property type="protein sequence ID" value="KAK7097681.1"/>
    <property type="molecule type" value="Genomic_DNA"/>
</dbReference>
<sequence length="443" mass="49617">MGGVQGTLKLAMASERGEERCVPRKPYRPFPEHVHPPGDGGLILQLKALPSALARKEIPENSFWWMDAQFLPYNDAELAVTSTAYSPHLQNAWAAVKGVPRGRILLFDTSYVPVRGINLSGTESSMYPKVHPHPLGEAVGYTGTGEVRVDSLMHEKLFSQPRDLYDRVQRFCAISGNGTHIAVLSQTLGFIYLEIFLMNSGFNYQRPMLCHKLSPGFLASRNHNDHVECKWSPDSSHLAISSSHGKLFLVNKATTTNVCDVFPDFLGGQLSTAGSYDFDPRVRFSVMAVGSSEGMLTIVQIDAVEKGKAVLEEIDTDSVIDCVCYNHDGIRLAVSFRTFEVKIYETEGLSELQHIDMSELCSHQVSLFQGQQFPTVNRLNFSYDGRFLATSSCDGFVRVWSTPRMLTLQEWCRKAVLQHIPIIKVRKCDLPRKIKSFLLSEFF</sequence>
<gene>
    <name evidence="4" type="ORF">V1264_004624</name>
</gene>
<protein>
    <recommendedName>
        <fullName evidence="3">SOCS box domain-containing protein</fullName>
    </recommendedName>
</protein>
<dbReference type="InterPro" id="IPR001680">
    <property type="entry name" value="WD40_rpt"/>
</dbReference>
<organism evidence="4 5">
    <name type="scientific">Littorina saxatilis</name>
    <dbReference type="NCBI Taxonomy" id="31220"/>
    <lineage>
        <taxon>Eukaryota</taxon>
        <taxon>Metazoa</taxon>
        <taxon>Spiralia</taxon>
        <taxon>Lophotrochozoa</taxon>
        <taxon>Mollusca</taxon>
        <taxon>Gastropoda</taxon>
        <taxon>Caenogastropoda</taxon>
        <taxon>Littorinimorpha</taxon>
        <taxon>Littorinoidea</taxon>
        <taxon>Littorinidae</taxon>
        <taxon>Littorina</taxon>
    </lineage>
</organism>
<feature type="repeat" description="WD" evidence="2">
    <location>
        <begin position="376"/>
        <end position="401"/>
    </location>
</feature>
<dbReference type="Proteomes" id="UP001374579">
    <property type="component" value="Unassembled WGS sequence"/>
</dbReference>
<dbReference type="GO" id="GO:0000209">
    <property type="term" value="P:protein polyubiquitination"/>
    <property type="evidence" value="ECO:0007669"/>
    <property type="project" value="TreeGrafter"/>
</dbReference>
<dbReference type="GO" id="GO:0035556">
    <property type="term" value="P:intracellular signal transduction"/>
    <property type="evidence" value="ECO:0007669"/>
    <property type="project" value="InterPro"/>
</dbReference>
<dbReference type="InterPro" id="IPR036036">
    <property type="entry name" value="SOCS_box-like_dom_sf"/>
</dbReference>
<evidence type="ECO:0000259" key="3">
    <source>
        <dbReference type="PROSITE" id="PS50225"/>
    </source>
</evidence>
<dbReference type="SUPFAM" id="SSF50978">
    <property type="entry name" value="WD40 repeat-like"/>
    <property type="match status" value="1"/>
</dbReference>
<name>A0AAN9G722_9CAEN</name>
<dbReference type="Pfam" id="PF00400">
    <property type="entry name" value="WD40"/>
    <property type="match status" value="1"/>
</dbReference>
<dbReference type="PANTHER" id="PTHR15622">
    <property type="entry name" value="WD40 REPEAT PROTEIN"/>
    <property type="match status" value="1"/>
</dbReference>
<dbReference type="InterPro" id="IPR036322">
    <property type="entry name" value="WD40_repeat_dom_sf"/>
</dbReference>
<keyword evidence="5" id="KW-1185">Reference proteome</keyword>
<keyword evidence="2" id="KW-0853">WD repeat</keyword>
<evidence type="ECO:0000313" key="5">
    <source>
        <dbReference type="Proteomes" id="UP001374579"/>
    </source>
</evidence>
<dbReference type="PROSITE" id="PS50225">
    <property type="entry name" value="SOCS"/>
    <property type="match status" value="1"/>
</dbReference>
<dbReference type="AlphaFoldDB" id="A0AAN9G722"/>
<reference evidence="4 5" key="1">
    <citation type="submission" date="2024-02" db="EMBL/GenBank/DDBJ databases">
        <title>Chromosome-scale genome assembly of the rough periwinkle Littorina saxatilis.</title>
        <authorList>
            <person name="De Jode A."/>
            <person name="Faria R."/>
            <person name="Formenti G."/>
            <person name="Sims Y."/>
            <person name="Smith T.P."/>
            <person name="Tracey A."/>
            <person name="Wood J.M.D."/>
            <person name="Zagrodzka Z.B."/>
            <person name="Johannesson K."/>
            <person name="Butlin R.K."/>
            <person name="Leder E.H."/>
        </authorList>
    </citation>
    <scope>NUCLEOTIDE SEQUENCE [LARGE SCALE GENOMIC DNA]</scope>
    <source>
        <strain evidence="4">Snail1</strain>
        <tissue evidence="4">Muscle</tissue>
    </source>
</reference>
<dbReference type="SUPFAM" id="SSF158235">
    <property type="entry name" value="SOCS box-like"/>
    <property type="match status" value="1"/>
</dbReference>
<dbReference type="SMART" id="SM00320">
    <property type="entry name" value="WD40"/>
    <property type="match status" value="3"/>
</dbReference>
<evidence type="ECO:0000313" key="4">
    <source>
        <dbReference type="EMBL" id="KAK7097681.1"/>
    </source>
</evidence>
<comment type="caution">
    <text evidence="4">The sequence shown here is derived from an EMBL/GenBank/DDBJ whole genome shotgun (WGS) entry which is preliminary data.</text>
</comment>
<keyword evidence="1" id="KW-0833">Ubl conjugation pathway</keyword>
<proteinExistence type="predicted"/>
<feature type="domain" description="SOCS box" evidence="3">
    <location>
        <begin position="407"/>
        <end position="443"/>
    </location>
</feature>
<dbReference type="InterPro" id="IPR015943">
    <property type="entry name" value="WD40/YVTN_repeat-like_dom_sf"/>
</dbReference>
<dbReference type="PROSITE" id="PS50082">
    <property type="entry name" value="WD_REPEATS_2"/>
    <property type="match status" value="1"/>
</dbReference>
<dbReference type="InterPro" id="IPR001496">
    <property type="entry name" value="SOCS_box"/>
</dbReference>